<feature type="active site" evidence="7">
    <location>
        <position position="79"/>
    </location>
</feature>
<dbReference type="InterPro" id="IPR050750">
    <property type="entry name" value="C5-MTase"/>
</dbReference>
<dbReference type="GO" id="GO:0032259">
    <property type="term" value="P:methylation"/>
    <property type="evidence" value="ECO:0007669"/>
    <property type="project" value="UniProtKB-KW"/>
</dbReference>
<dbReference type="GO" id="GO:0008168">
    <property type="term" value="F:methyltransferase activity"/>
    <property type="evidence" value="ECO:0007669"/>
    <property type="project" value="UniProtKB-KW"/>
</dbReference>
<evidence type="ECO:0000313" key="9">
    <source>
        <dbReference type="EMBL" id="OXA60431.1"/>
    </source>
</evidence>
<dbReference type="Pfam" id="PF00145">
    <property type="entry name" value="DNA_methylase"/>
    <property type="match status" value="1"/>
</dbReference>
<dbReference type="STRING" id="158441.A0A226EUE2"/>
<dbReference type="PRINTS" id="PR00105">
    <property type="entry name" value="C5METTRFRASE"/>
</dbReference>
<dbReference type="EMBL" id="LNIX01000002">
    <property type="protein sequence ID" value="OXA60431.1"/>
    <property type="molecule type" value="Genomic_DNA"/>
</dbReference>
<reference evidence="9 10" key="1">
    <citation type="submission" date="2015-12" db="EMBL/GenBank/DDBJ databases">
        <title>The genome of Folsomia candida.</title>
        <authorList>
            <person name="Faddeeva A."/>
            <person name="Derks M.F."/>
            <person name="Anvar Y."/>
            <person name="Smit S."/>
            <person name="Van Straalen N."/>
            <person name="Roelofs D."/>
        </authorList>
    </citation>
    <scope>NUCLEOTIDE SEQUENCE [LARGE SCALE GENOMIC DNA]</scope>
    <source>
        <strain evidence="9 10">VU population</strain>
        <tissue evidence="9">Whole body</tissue>
    </source>
</reference>
<dbReference type="PANTHER" id="PTHR46098">
    <property type="entry name" value="TRNA (CYTOSINE(38)-C(5))-METHYLTRANSFERASE"/>
    <property type="match status" value="1"/>
</dbReference>
<evidence type="ECO:0000256" key="1">
    <source>
        <dbReference type="ARBA" id="ARBA00022603"/>
    </source>
</evidence>
<dbReference type="SUPFAM" id="SSF53335">
    <property type="entry name" value="S-adenosyl-L-methionine-dependent methyltransferases"/>
    <property type="match status" value="1"/>
</dbReference>
<keyword evidence="10" id="KW-1185">Reference proteome</keyword>
<comment type="caution">
    <text evidence="9">The sequence shown here is derived from an EMBL/GenBank/DDBJ whole genome shotgun (WGS) entry which is preliminary data.</text>
</comment>
<dbReference type="NCBIfam" id="TIGR00675">
    <property type="entry name" value="dcm"/>
    <property type="match status" value="1"/>
</dbReference>
<dbReference type="PROSITE" id="PS00095">
    <property type="entry name" value="C5_MTASE_2"/>
    <property type="match status" value="1"/>
</dbReference>
<comment type="similarity">
    <text evidence="7 8">Belongs to the class I-like SAM-binding methyltransferase superfamily. C5-methyltransferase family.</text>
</comment>
<dbReference type="EC" id="2.1.1.204" evidence="4"/>
<name>A0A226EUE2_FOLCA</name>
<evidence type="ECO:0000256" key="3">
    <source>
        <dbReference type="ARBA" id="ARBA00022691"/>
    </source>
</evidence>
<evidence type="ECO:0000313" key="10">
    <source>
        <dbReference type="Proteomes" id="UP000198287"/>
    </source>
</evidence>
<evidence type="ECO:0000256" key="6">
    <source>
        <dbReference type="ARBA" id="ARBA00042810"/>
    </source>
</evidence>
<keyword evidence="2 7" id="KW-0808">Transferase</keyword>
<evidence type="ECO:0000256" key="5">
    <source>
        <dbReference type="ARBA" id="ARBA00039681"/>
    </source>
</evidence>
<keyword evidence="3 7" id="KW-0949">S-adenosyl-L-methionine</keyword>
<evidence type="ECO:0000256" key="2">
    <source>
        <dbReference type="ARBA" id="ARBA00022679"/>
    </source>
</evidence>
<sequence>MEKIRVLELFCGIGGLHWGLKEIGVEFEIVAALEINPTVLETYAVNFPDVRIVRRNIESLTAEEINEMNIDALVMSPPCQPFCRAGNKQGLLDKRSSPLINLLQILPRIRFKYIFVENVKGFETSDAHGEFVDMLTKIGFRYQEFLLSPVTLGIPNSRLRYYLIGKHSDLQWSFDLSDQVLDKLPETSGNNPIQLVKDRHRQRWLNYREKRIGRHATEGKLHGSSSEKFPSKYLESATSKSEELWYLNDILEPNEFIFPEHKLSLEKLRKYWSALDIVTPFSTTSCCFTKAYFYYLTGSGSILDINGNDKIESDEVRQSEGKFRYFTPREVSRLMCYPEEFKFPSNHSLKQKYKALGNSVNVSVVALMFALLFS</sequence>
<dbReference type="OrthoDB" id="414133at2759"/>
<proteinExistence type="inferred from homology"/>
<dbReference type="GO" id="GO:0005634">
    <property type="term" value="C:nucleus"/>
    <property type="evidence" value="ECO:0007669"/>
    <property type="project" value="TreeGrafter"/>
</dbReference>
<organism evidence="9 10">
    <name type="scientific">Folsomia candida</name>
    <name type="common">Springtail</name>
    <dbReference type="NCBI Taxonomy" id="158441"/>
    <lineage>
        <taxon>Eukaryota</taxon>
        <taxon>Metazoa</taxon>
        <taxon>Ecdysozoa</taxon>
        <taxon>Arthropoda</taxon>
        <taxon>Hexapoda</taxon>
        <taxon>Collembola</taxon>
        <taxon>Entomobryomorpha</taxon>
        <taxon>Isotomoidea</taxon>
        <taxon>Isotomidae</taxon>
        <taxon>Proisotominae</taxon>
        <taxon>Folsomia</taxon>
    </lineage>
</organism>
<dbReference type="InterPro" id="IPR031303">
    <property type="entry name" value="C5_meth_CS"/>
</dbReference>
<evidence type="ECO:0000256" key="8">
    <source>
        <dbReference type="RuleBase" id="RU000416"/>
    </source>
</evidence>
<dbReference type="PANTHER" id="PTHR46098:SF1">
    <property type="entry name" value="TRNA (CYTOSINE(38)-C(5))-METHYLTRANSFERASE"/>
    <property type="match status" value="1"/>
</dbReference>
<dbReference type="InterPro" id="IPR029063">
    <property type="entry name" value="SAM-dependent_MTases_sf"/>
</dbReference>
<dbReference type="OMA" id="HYAFKYA"/>
<dbReference type="Proteomes" id="UP000198287">
    <property type="component" value="Unassembled WGS sequence"/>
</dbReference>
<dbReference type="AlphaFoldDB" id="A0A226EUE2"/>
<gene>
    <name evidence="9" type="ORF">Fcan01_05480</name>
</gene>
<accession>A0A226EUE2</accession>
<evidence type="ECO:0000256" key="4">
    <source>
        <dbReference type="ARBA" id="ARBA00039081"/>
    </source>
</evidence>
<dbReference type="InterPro" id="IPR001525">
    <property type="entry name" value="C5_MeTfrase"/>
</dbReference>
<protein>
    <recommendedName>
        <fullName evidence="5">tRNA (cytosine(38)-C(5))-methyltransferase</fullName>
        <ecNumber evidence="4">2.1.1.204</ecNumber>
    </recommendedName>
    <alternativeName>
        <fullName evidence="6">DNA (cytosine-5)-methyltransferase-like protein 2</fullName>
    </alternativeName>
</protein>
<dbReference type="Gene3D" id="3.90.120.10">
    <property type="entry name" value="DNA Methylase, subunit A, domain 2"/>
    <property type="match status" value="1"/>
</dbReference>
<evidence type="ECO:0000256" key="7">
    <source>
        <dbReference type="PROSITE-ProRule" id="PRU01016"/>
    </source>
</evidence>
<dbReference type="PROSITE" id="PS51679">
    <property type="entry name" value="SAM_MT_C5"/>
    <property type="match status" value="1"/>
</dbReference>
<keyword evidence="1 7" id="KW-0489">Methyltransferase</keyword>
<dbReference type="Gene3D" id="3.40.50.150">
    <property type="entry name" value="Vaccinia Virus protein VP39"/>
    <property type="match status" value="1"/>
</dbReference>